<accession>A0A3D8YI38</accession>
<dbReference type="Gene3D" id="3.10.620.30">
    <property type="match status" value="1"/>
</dbReference>
<dbReference type="InterPro" id="IPR013589">
    <property type="entry name" value="Bac_transglu_N"/>
</dbReference>
<protein>
    <submittedName>
        <fullName evidence="2">Transglutaminase family protein</fullName>
    </submittedName>
</protein>
<dbReference type="Pfam" id="PF01841">
    <property type="entry name" value="Transglut_core"/>
    <property type="match status" value="1"/>
</dbReference>
<dbReference type="PANTHER" id="PTHR33490:SF1">
    <property type="entry name" value="SLL1233 PROTEIN"/>
    <property type="match status" value="1"/>
</dbReference>
<dbReference type="Pfam" id="PF08379">
    <property type="entry name" value="Bact_transglu_N"/>
    <property type="match status" value="1"/>
</dbReference>
<sequence length="277" mass="31132">MISLVHKTQYLYDRPVLLSPHLFRLSAYAFAHNAPSRYALVINPSEQIFWQQDVYGNKVARVNFEGKMTEMSVEVQLDIDLKMLNPFDFLIDQEAQLFPFLYPVRIQKALTPYLRTNEYGPRLSAFVENARKYHGDILGLLSELTKSVYETISYNQRFEQGVQNTEETLSIQSGSCRDSAWLLVEVLRHLGLASRFVSGYLLQLDTEDGHQADLHAWTEVFISGAGWIGLDTTSGLFTGSFHIALAVGPTPEDVAAVQGTTDPCISTMSYQASVHVS</sequence>
<dbReference type="RefSeq" id="WP_115828952.1">
    <property type="nucleotide sequence ID" value="NZ_QNUL01000001.1"/>
</dbReference>
<keyword evidence="3" id="KW-1185">Reference proteome</keyword>
<comment type="caution">
    <text evidence="2">The sequence shown here is derived from an EMBL/GenBank/DDBJ whole genome shotgun (WGS) entry which is preliminary data.</text>
</comment>
<evidence type="ECO:0000313" key="2">
    <source>
        <dbReference type="EMBL" id="REA64345.1"/>
    </source>
</evidence>
<name>A0A3D8YI38_9BACT</name>
<dbReference type="OrthoDB" id="9804872at2"/>
<gene>
    <name evidence="2" type="ORF">DSL64_01995</name>
</gene>
<dbReference type="InterPro" id="IPR038765">
    <property type="entry name" value="Papain-like_cys_pep_sf"/>
</dbReference>
<reference evidence="2 3" key="1">
    <citation type="submission" date="2018-07" db="EMBL/GenBank/DDBJ databases">
        <title>Dyadobacter roseus sp. nov., isolated from rose rhizosphere soil.</title>
        <authorList>
            <person name="Chen L."/>
        </authorList>
    </citation>
    <scope>NUCLEOTIDE SEQUENCE [LARGE SCALE GENOMIC DNA]</scope>
    <source>
        <strain evidence="2 3">RS19</strain>
    </source>
</reference>
<dbReference type="AlphaFoldDB" id="A0A3D8YI38"/>
<dbReference type="SMART" id="SM00460">
    <property type="entry name" value="TGc"/>
    <property type="match status" value="1"/>
</dbReference>
<dbReference type="InterPro" id="IPR002931">
    <property type="entry name" value="Transglutaminase-like"/>
</dbReference>
<feature type="domain" description="Transglutaminase-like" evidence="1">
    <location>
        <begin position="168"/>
        <end position="234"/>
    </location>
</feature>
<proteinExistence type="predicted"/>
<evidence type="ECO:0000313" key="3">
    <source>
        <dbReference type="Proteomes" id="UP000256373"/>
    </source>
</evidence>
<dbReference type="EMBL" id="QNUL01000001">
    <property type="protein sequence ID" value="REA64345.1"/>
    <property type="molecule type" value="Genomic_DNA"/>
</dbReference>
<evidence type="ECO:0000259" key="1">
    <source>
        <dbReference type="SMART" id="SM00460"/>
    </source>
</evidence>
<dbReference type="Proteomes" id="UP000256373">
    <property type="component" value="Unassembled WGS sequence"/>
</dbReference>
<dbReference type="PANTHER" id="PTHR33490">
    <property type="entry name" value="BLR5614 PROTEIN-RELATED"/>
    <property type="match status" value="1"/>
</dbReference>
<dbReference type="SUPFAM" id="SSF54001">
    <property type="entry name" value="Cysteine proteinases"/>
    <property type="match status" value="1"/>
</dbReference>
<organism evidence="2 3">
    <name type="scientific">Dyadobacter luteus</name>
    <dbReference type="NCBI Taxonomy" id="2259619"/>
    <lineage>
        <taxon>Bacteria</taxon>
        <taxon>Pseudomonadati</taxon>
        <taxon>Bacteroidota</taxon>
        <taxon>Cytophagia</taxon>
        <taxon>Cytophagales</taxon>
        <taxon>Spirosomataceae</taxon>
        <taxon>Dyadobacter</taxon>
    </lineage>
</organism>